<sequence length="89" mass="10667">MNEDRWGILSDIIEPLYENESCKFSKLKQEMNLSPKKLKQYISFLLDRQYLQLENENGKKNISITNKGKVFFRVVDLRKKPEKESFKHT</sequence>
<accession>A0A133UTN3</accession>
<gene>
    <name evidence="2" type="ORF">AKJ38_01150</name>
</gene>
<dbReference type="AlphaFoldDB" id="A0A133UTN3"/>
<evidence type="ECO:0000313" key="2">
    <source>
        <dbReference type="EMBL" id="KXA97456.1"/>
    </source>
</evidence>
<evidence type="ECO:0000259" key="1">
    <source>
        <dbReference type="Pfam" id="PF14947"/>
    </source>
</evidence>
<keyword evidence="3" id="KW-1185">Reference proteome</keyword>
<dbReference type="InterPro" id="IPR038723">
    <property type="entry name" value="ArnR1-like_HTH"/>
</dbReference>
<dbReference type="Proteomes" id="UP000070414">
    <property type="component" value="Unassembled WGS sequence"/>
</dbReference>
<protein>
    <recommendedName>
        <fullName evidence="1">ArnR1-like winged helix-turn-helix domain-containing protein</fullName>
    </recommendedName>
</protein>
<proteinExistence type="predicted"/>
<dbReference type="EMBL" id="LHXS01000012">
    <property type="protein sequence ID" value="KXA97456.1"/>
    <property type="molecule type" value="Genomic_DNA"/>
</dbReference>
<dbReference type="Pfam" id="PF14947">
    <property type="entry name" value="HTH_45"/>
    <property type="match status" value="1"/>
</dbReference>
<dbReference type="InterPro" id="IPR036388">
    <property type="entry name" value="WH-like_DNA-bd_sf"/>
</dbReference>
<feature type="domain" description="ArnR1-like winged helix-turn-helix" evidence="1">
    <location>
        <begin position="4"/>
        <end position="73"/>
    </location>
</feature>
<organism evidence="2 3">
    <name type="scientific">candidate division MSBL1 archaeon SCGC-AAA259I14</name>
    <dbReference type="NCBI Taxonomy" id="1698268"/>
    <lineage>
        <taxon>Archaea</taxon>
        <taxon>Methanobacteriati</taxon>
        <taxon>Methanobacteriota</taxon>
        <taxon>candidate division MSBL1</taxon>
    </lineage>
</organism>
<evidence type="ECO:0000313" key="3">
    <source>
        <dbReference type="Proteomes" id="UP000070414"/>
    </source>
</evidence>
<reference evidence="2 3" key="1">
    <citation type="journal article" date="2016" name="Sci. Rep.">
        <title>Metabolic traits of an uncultured archaeal lineage -MSBL1- from brine pools of the Red Sea.</title>
        <authorList>
            <person name="Mwirichia R."/>
            <person name="Alam I."/>
            <person name="Rashid M."/>
            <person name="Vinu M."/>
            <person name="Ba-Alawi W."/>
            <person name="Anthony Kamau A."/>
            <person name="Kamanda Ngugi D."/>
            <person name="Goker M."/>
            <person name="Klenk H.P."/>
            <person name="Bajic V."/>
            <person name="Stingl U."/>
        </authorList>
    </citation>
    <scope>NUCLEOTIDE SEQUENCE [LARGE SCALE GENOMIC DNA]</scope>
    <source>
        <strain evidence="2">SCGC-AAA259I14</strain>
    </source>
</reference>
<comment type="caution">
    <text evidence="2">The sequence shown here is derived from an EMBL/GenBank/DDBJ whole genome shotgun (WGS) entry which is preliminary data.</text>
</comment>
<dbReference type="InterPro" id="IPR036390">
    <property type="entry name" value="WH_DNA-bd_sf"/>
</dbReference>
<dbReference type="SUPFAM" id="SSF46785">
    <property type="entry name" value="Winged helix' DNA-binding domain"/>
    <property type="match status" value="1"/>
</dbReference>
<dbReference type="Gene3D" id="1.10.10.10">
    <property type="entry name" value="Winged helix-like DNA-binding domain superfamily/Winged helix DNA-binding domain"/>
    <property type="match status" value="1"/>
</dbReference>
<name>A0A133UTN3_9EURY</name>